<feature type="transmembrane region" description="Helical" evidence="5">
    <location>
        <begin position="207"/>
        <end position="226"/>
    </location>
</feature>
<keyword evidence="4 5" id="KW-0472">Membrane</keyword>
<gene>
    <name evidence="8" type="ORF">O9H85_08510</name>
</gene>
<accession>A0ABT4Q6M5</accession>
<dbReference type="InterPro" id="IPR025640">
    <property type="entry name" value="GYF_2"/>
</dbReference>
<name>A0ABT4Q6M5_9BACL</name>
<proteinExistence type="predicted"/>
<comment type="subcellular location">
    <subcellularLocation>
        <location evidence="1">Membrane</location>
        <topology evidence="1">Multi-pass membrane protein</topology>
    </subcellularLocation>
</comment>
<keyword evidence="9" id="KW-1185">Reference proteome</keyword>
<organism evidence="8 9">
    <name type="scientific">Paenibacillus gyeongsangnamensis</name>
    <dbReference type="NCBI Taxonomy" id="3388067"/>
    <lineage>
        <taxon>Bacteria</taxon>
        <taxon>Bacillati</taxon>
        <taxon>Bacillota</taxon>
        <taxon>Bacilli</taxon>
        <taxon>Bacillales</taxon>
        <taxon>Paenibacillaceae</taxon>
        <taxon>Paenibacillus</taxon>
    </lineage>
</organism>
<feature type="domain" description="GYF" evidence="7">
    <location>
        <begin position="4"/>
        <end position="52"/>
    </location>
</feature>
<dbReference type="Proteomes" id="UP001527882">
    <property type="component" value="Unassembled WGS sequence"/>
</dbReference>
<evidence type="ECO:0000313" key="8">
    <source>
        <dbReference type="EMBL" id="MCZ8512474.1"/>
    </source>
</evidence>
<dbReference type="Pfam" id="PF06271">
    <property type="entry name" value="RDD"/>
    <property type="match status" value="1"/>
</dbReference>
<evidence type="ECO:0000256" key="2">
    <source>
        <dbReference type="ARBA" id="ARBA00022692"/>
    </source>
</evidence>
<feature type="transmembrane region" description="Helical" evidence="5">
    <location>
        <begin position="76"/>
        <end position="95"/>
    </location>
</feature>
<reference evidence="8 9" key="1">
    <citation type="submission" date="2022-12" db="EMBL/GenBank/DDBJ databases">
        <title>Draft genome sequence of Paenibacillus sp. dW9.</title>
        <authorList>
            <person name="Choi E.-W."/>
            <person name="Kim D.-U."/>
        </authorList>
    </citation>
    <scope>NUCLEOTIDE SEQUENCE [LARGE SCALE GENOMIC DNA]</scope>
    <source>
        <strain evidence="9">dW9</strain>
    </source>
</reference>
<dbReference type="InterPro" id="IPR010432">
    <property type="entry name" value="RDD"/>
</dbReference>
<evidence type="ECO:0000256" key="5">
    <source>
        <dbReference type="SAM" id="Phobius"/>
    </source>
</evidence>
<evidence type="ECO:0000313" key="9">
    <source>
        <dbReference type="Proteomes" id="UP001527882"/>
    </source>
</evidence>
<dbReference type="Pfam" id="PF14237">
    <property type="entry name" value="GYF_2"/>
    <property type="match status" value="1"/>
</dbReference>
<dbReference type="RefSeq" id="WP_269880946.1">
    <property type="nucleotide sequence ID" value="NZ_JAQAGZ010000004.1"/>
</dbReference>
<feature type="transmembrane region" description="Helical" evidence="5">
    <location>
        <begin position="101"/>
        <end position="119"/>
    </location>
</feature>
<evidence type="ECO:0000256" key="1">
    <source>
        <dbReference type="ARBA" id="ARBA00004141"/>
    </source>
</evidence>
<keyword evidence="3 5" id="KW-1133">Transmembrane helix</keyword>
<comment type="caution">
    <text evidence="8">The sequence shown here is derived from an EMBL/GenBank/DDBJ whole genome shotgun (WGS) entry which is preliminary data.</text>
</comment>
<feature type="domain" description="RDD" evidence="6">
    <location>
        <begin position="62"/>
        <end position="190"/>
    </location>
</feature>
<protein>
    <submittedName>
        <fullName evidence="8">RDD family protein</fullName>
    </submittedName>
</protein>
<evidence type="ECO:0000259" key="6">
    <source>
        <dbReference type="Pfam" id="PF06271"/>
    </source>
</evidence>
<evidence type="ECO:0000256" key="3">
    <source>
        <dbReference type="ARBA" id="ARBA00022989"/>
    </source>
</evidence>
<keyword evidence="2 5" id="KW-0812">Transmembrane</keyword>
<evidence type="ECO:0000259" key="7">
    <source>
        <dbReference type="Pfam" id="PF14237"/>
    </source>
</evidence>
<dbReference type="EMBL" id="JAQAGZ010000004">
    <property type="protein sequence ID" value="MCZ8512474.1"/>
    <property type="molecule type" value="Genomic_DNA"/>
</dbReference>
<sequence length="229" mass="26086">MKIWYYKKEEISGPCSIDEVHSLIAAGQINKHTLLRQGDSGDWLPAGSYEGLQFAEELKAYVRPWIRFWARYLDSLIWAFAVSLLLAAFSISMNLSGINEYLFGVILLFLWIPVEGLLLSTIGTTPGKYVLGVKLRNADGTKISFSKALKRSFLVWWRGQGAGMPIISFVCNLNGYQNLKHELRQTTWDRDLDTAVTHRPALMWSEAVIYLVVAGLVFNRCFAWLLKYK</sequence>
<evidence type="ECO:0000256" key="4">
    <source>
        <dbReference type="ARBA" id="ARBA00023136"/>
    </source>
</evidence>